<keyword evidence="2" id="KW-1185">Reference proteome</keyword>
<reference evidence="1 2" key="1">
    <citation type="journal article" date="2016" name="Genome Announc.">
        <title>First Complete Genome Sequence of a Subdivision 6 Acidobacterium Strain.</title>
        <authorList>
            <person name="Huang S."/>
            <person name="Vieira S."/>
            <person name="Bunk B."/>
            <person name="Riedel T."/>
            <person name="Sproer C."/>
            <person name="Overmann J."/>
        </authorList>
    </citation>
    <scope>NUCLEOTIDE SEQUENCE [LARGE SCALE GENOMIC DNA]</scope>
    <source>
        <strain evidence="2">DSM 100886 HEG_-6_39</strain>
    </source>
</reference>
<sequence length="80" mass="9109">MLPGLTDGEVAPPDEELWRLVKGRRTAVCWQRLHPLGFELRLEVNGDTMRTTVERTVDGAEEQSVHMRQAMLARGWAEHA</sequence>
<evidence type="ECO:0000313" key="2">
    <source>
        <dbReference type="Proteomes" id="UP000076079"/>
    </source>
</evidence>
<protein>
    <submittedName>
        <fullName evidence="1">Uncharacterized protein</fullName>
    </submittedName>
</protein>
<dbReference type="RefSeq" id="WP_110169382.1">
    <property type="nucleotide sequence ID" value="NZ_CP015136.1"/>
</dbReference>
<accession>A0A143PFY1</accession>
<dbReference type="KEGG" id="abac:LuPra_00604"/>
<gene>
    <name evidence="1" type="ORF">LuPra_00604</name>
</gene>
<dbReference type="EMBL" id="CP015136">
    <property type="protein sequence ID" value="AMY07431.1"/>
    <property type="molecule type" value="Genomic_DNA"/>
</dbReference>
<proteinExistence type="predicted"/>
<evidence type="ECO:0000313" key="1">
    <source>
        <dbReference type="EMBL" id="AMY07431.1"/>
    </source>
</evidence>
<organism evidence="1 2">
    <name type="scientific">Luteitalea pratensis</name>
    <dbReference type="NCBI Taxonomy" id="1855912"/>
    <lineage>
        <taxon>Bacteria</taxon>
        <taxon>Pseudomonadati</taxon>
        <taxon>Acidobacteriota</taxon>
        <taxon>Vicinamibacteria</taxon>
        <taxon>Vicinamibacterales</taxon>
        <taxon>Vicinamibacteraceae</taxon>
        <taxon>Luteitalea</taxon>
    </lineage>
</organism>
<dbReference type="Proteomes" id="UP000076079">
    <property type="component" value="Chromosome"/>
</dbReference>
<reference evidence="2" key="2">
    <citation type="submission" date="2016-04" db="EMBL/GenBank/DDBJ databases">
        <title>First Complete Genome Sequence of a Subdivision 6 Acidobacterium.</title>
        <authorList>
            <person name="Huang S."/>
            <person name="Vieira S."/>
            <person name="Bunk B."/>
            <person name="Riedel T."/>
            <person name="Sproeer C."/>
            <person name="Overmann J."/>
        </authorList>
    </citation>
    <scope>NUCLEOTIDE SEQUENCE [LARGE SCALE GENOMIC DNA]</scope>
    <source>
        <strain evidence="2">DSM 100886 HEG_-6_39</strain>
    </source>
</reference>
<name>A0A143PFY1_LUTPR</name>
<dbReference type="AlphaFoldDB" id="A0A143PFY1"/>